<sequence>MVTCDSTRIKNPLPPTHTSTYINTRKGYPVKTTDKNKKMASAQKWVCLLALLVILATFMVEPVTAHHHHRQGNIVELLAAGIVAKMLSEHKHHCHHG</sequence>
<dbReference type="OrthoDB" id="6434099at2759"/>
<keyword evidence="1" id="KW-0812">Transmembrane</keyword>
<keyword evidence="3" id="KW-1185">Reference proteome</keyword>
<dbReference type="AlphaFoldDB" id="A0A8X6IP44"/>
<dbReference type="EMBL" id="BMAW01046238">
    <property type="protein sequence ID" value="GFS54314.1"/>
    <property type="molecule type" value="Genomic_DNA"/>
</dbReference>
<accession>A0A8X6IP44</accession>
<gene>
    <name evidence="2" type="ORF">NPIL_363361</name>
</gene>
<feature type="transmembrane region" description="Helical" evidence="1">
    <location>
        <begin position="45"/>
        <end position="65"/>
    </location>
</feature>
<name>A0A8X6IP44_NEPPI</name>
<proteinExistence type="predicted"/>
<dbReference type="Proteomes" id="UP000887013">
    <property type="component" value="Unassembled WGS sequence"/>
</dbReference>
<organism evidence="2 3">
    <name type="scientific">Nephila pilipes</name>
    <name type="common">Giant wood spider</name>
    <name type="synonym">Nephila maculata</name>
    <dbReference type="NCBI Taxonomy" id="299642"/>
    <lineage>
        <taxon>Eukaryota</taxon>
        <taxon>Metazoa</taxon>
        <taxon>Ecdysozoa</taxon>
        <taxon>Arthropoda</taxon>
        <taxon>Chelicerata</taxon>
        <taxon>Arachnida</taxon>
        <taxon>Araneae</taxon>
        <taxon>Araneomorphae</taxon>
        <taxon>Entelegynae</taxon>
        <taxon>Araneoidea</taxon>
        <taxon>Nephilidae</taxon>
        <taxon>Nephila</taxon>
    </lineage>
</organism>
<evidence type="ECO:0000313" key="3">
    <source>
        <dbReference type="Proteomes" id="UP000887013"/>
    </source>
</evidence>
<protein>
    <submittedName>
        <fullName evidence="2">Uncharacterized protein</fullName>
    </submittedName>
</protein>
<evidence type="ECO:0000256" key="1">
    <source>
        <dbReference type="SAM" id="Phobius"/>
    </source>
</evidence>
<evidence type="ECO:0000313" key="2">
    <source>
        <dbReference type="EMBL" id="GFS54314.1"/>
    </source>
</evidence>
<comment type="caution">
    <text evidence="2">The sequence shown here is derived from an EMBL/GenBank/DDBJ whole genome shotgun (WGS) entry which is preliminary data.</text>
</comment>
<keyword evidence="1" id="KW-0472">Membrane</keyword>
<reference evidence="2" key="1">
    <citation type="submission" date="2020-08" db="EMBL/GenBank/DDBJ databases">
        <title>Multicomponent nature underlies the extraordinary mechanical properties of spider dragline silk.</title>
        <authorList>
            <person name="Kono N."/>
            <person name="Nakamura H."/>
            <person name="Mori M."/>
            <person name="Yoshida Y."/>
            <person name="Ohtoshi R."/>
            <person name="Malay A.D."/>
            <person name="Moran D.A.P."/>
            <person name="Tomita M."/>
            <person name="Numata K."/>
            <person name="Arakawa K."/>
        </authorList>
    </citation>
    <scope>NUCLEOTIDE SEQUENCE</scope>
</reference>
<keyword evidence="1" id="KW-1133">Transmembrane helix</keyword>